<feature type="compositionally biased region" description="Pro residues" evidence="1">
    <location>
        <begin position="20"/>
        <end position="34"/>
    </location>
</feature>
<dbReference type="Proteomes" id="UP001370490">
    <property type="component" value="Unassembled WGS sequence"/>
</dbReference>
<evidence type="ECO:0000256" key="1">
    <source>
        <dbReference type="SAM" id="MobiDB-lite"/>
    </source>
</evidence>
<comment type="caution">
    <text evidence="2">The sequence shown here is derived from an EMBL/GenBank/DDBJ whole genome shotgun (WGS) entry which is preliminary data.</text>
</comment>
<reference evidence="2 3" key="1">
    <citation type="submission" date="2023-12" db="EMBL/GenBank/DDBJ databases">
        <title>A high-quality genome assembly for Dillenia turbinata (Dilleniales).</title>
        <authorList>
            <person name="Chanderbali A."/>
        </authorList>
    </citation>
    <scope>NUCLEOTIDE SEQUENCE [LARGE SCALE GENOMIC DNA]</scope>
    <source>
        <strain evidence="2">LSX21</strain>
        <tissue evidence="2">Leaf</tissue>
    </source>
</reference>
<accession>A0AAN8YU08</accession>
<dbReference type="InterPro" id="IPR028322">
    <property type="entry name" value="PNRC-like_rgn"/>
</dbReference>
<dbReference type="EMBL" id="JBAMMX010000027">
    <property type="protein sequence ID" value="KAK6912540.1"/>
    <property type="molecule type" value="Genomic_DNA"/>
</dbReference>
<dbReference type="Pfam" id="PF15365">
    <property type="entry name" value="PNRC"/>
    <property type="match status" value="1"/>
</dbReference>
<keyword evidence="3" id="KW-1185">Reference proteome</keyword>
<protein>
    <submittedName>
        <fullName evidence="2">Uncharacterized protein</fullName>
    </submittedName>
</protein>
<dbReference type="AlphaFoldDB" id="A0AAN8YU08"/>
<dbReference type="PANTHER" id="PTHR33670:SF1">
    <property type="entry name" value="OS09G0416300 PROTEIN"/>
    <property type="match status" value="1"/>
</dbReference>
<feature type="region of interest" description="Disordered" evidence="1">
    <location>
        <begin position="1"/>
        <end position="51"/>
    </location>
</feature>
<evidence type="ECO:0000313" key="2">
    <source>
        <dbReference type="EMBL" id="KAK6912540.1"/>
    </source>
</evidence>
<dbReference type="GO" id="GO:0016071">
    <property type="term" value="P:mRNA metabolic process"/>
    <property type="evidence" value="ECO:0007669"/>
    <property type="project" value="UniProtKB-ARBA"/>
</dbReference>
<dbReference type="PANTHER" id="PTHR33670">
    <property type="entry name" value="SPLICING FACTOR, PROLINE- AND GLUTAMINE-RICH-LIKE"/>
    <property type="match status" value="1"/>
</dbReference>
<name>A0AAN8YU08_9MAGN</name>
<organism evidence="2 3">
    <name type="scientific">Dillenia turbinata</name>
    <dbReference type="NCBI Taxonomy" id="194707"/>
    <lineage>
        <taxon>Eukaryota</taxon>
        <taxon>Viridiplantae</taxon>
        <taxon>Streptophyta</taxon>
        <taxon>Embryophyta</taxon>
        <taxon>Tracheophyta</taxon>
        <taxon>Spermatophyta</taxon>
        <taxon>Magnoliopsida</taxon>
        <taxon>eudicotyledons</taxon>
        <taxon>Gunneridae</taxon>
        <taxon>Pentapetalae</taxon>
        <taxon>Dilleniales</taxon>
        <taxon>Dilleniaceae</taxon>
        <taxon>Dillenia</taxon>
    </lineage>
</organism>
<sequence length="132" mass="14445">MAVAILSPQNFHSHHASVATPPPHISPCRNPNPNPNNHRRRRHQSKSPAKVPVMGQVKILKRGEHLKHSAPETSFQSGEPKSSSAVPLYYYAGSAFSTSPPPSSLPMPSFCKTMSNSDVTATSDLRRLLRLD</sequence>
<evidence type="ECO:0000313" key="3">
    <source>
        <dbReference type="Proteomes" id="UP001370490"/>
    </source>
</evidence>
<proteinExistence type="predicted"/>
<gene>
    <name evidence="2" type="ORF">RJ641_022141</name>
</gene>